<feature type="domain" description="Glycosyltransferase subfamily 4-like N-terminal" evidence="5">
    <location>
        <begin position="21"/>
        <end position="180"/>
    </location>
</feature>
<reference evidence="6" key="1">
    <citation type="submission" date="2021-05" db="EMBL/GenBank/DDBJ databases">
        <title>Energy efficiency and biological interactions define the core microbiome of deep oligotrophic groundwater.</title>
        <authorList>
            <person name="Mehrshad M."/>
            <person name="Lopez-Fernandez M."/>
            <person name="Bell E."/>
            <person name="Bernier-Latmani R."/>
            <person name="Bertilsson S."/>
            <person name="Dopson M."/>
        </authorList>
    </citation>
    <scope>NUCLEOTIDE SEQUENCE</scope>
    <source>
        <strain evidence="6">Modern_marine.mb.64</strain>
    </source>
</reference>
<dbReference type="PANTHER" id="PTHR12526">
    <property type="entry name" value="GLYCOSYLTRANSFERASE"/>
    <property type="match status" value="1"/>
</dbReference>
<evidence type="ECO:0000313" key="7">
    <source>
        <dbReference type="Proteomes" id="UP000777784"/>
    </source>
</evidence>
<name>A0A948WDY7_UNCEI</name>
<feature type="domain" description="Glycosyl transferase family 1" evidence="4">
    <location>
        <begin position="187"/>
        <end position="351"/>
    </location>
</feature>
<keyword evidence="3 6" id="KW-0808">Transferase</keyword>
<dbReference type="SUPFAM" id="SSF53756">
    <property type="entry name" value="UDP-Glycosyltransferase/glycogen phosphorylase"/>
    <property type="match status" value="1"/>
</dbReference>
<dbReference type="EC" id="2.4.-.-" evidence="6"/>
<proteinExistence type="inferred from homology"/>
<gene>
    <name evidence="6" type="ORF">KJ970_15300</name>
</gene>
<dbReference type="Proteomes" id="UP000777784">
    <property type="component" value="Unassembled WGS sequence"/>
</dbReference>
<dbReference type="GO" id="GO:0016757">
    <property type="term" value="F:glycosyltransferase activity"/>
    <property type="evidence" value="ECO:0007669"/>
    <property type="project" value="UniProtKB-KW"/>
</dbReference>
<protein>
    <submittedName>
        <fullName evidence="6">Glycosyltransferase</fullName>
        <ecNumber evidence="6">2.4.-.-</ecNumber>
    </submittedName>
</protein>
<comment type="caution">
    <text evidence="6">The sequence shown here is derived from an EMBL/GenBank/DDBJ whole genome shotgun (WGS) entry which is preliminary data.</text>
</comment>
<evidence type="ECO:0000256" key="2">
    <source>
        <dbReference type="ARBA" id="ARBA00022676"/>
    </source>
</evidence>
<evidence type="ECO:0000259" key="5">
    <source>
        <dbReference type="Pfam" id="PF13439"/>
    </source>
</evidence>
<comment type="similarity">
    <text evidence="1">Belongs to the glycosyltransferase group 1 family. Glycosyltransferase 4 subfamily.</text>
</comment>
<dbReference type="AlphaFoldDB" id="A0A948WDY7"/>
<organism evidence="6 7">
    <name type="scientific">Eiseniibacteriota bacterium</name>
    <dbReference type="NCBI Taxonomy" id="2212470"/>
    <lineage>
        <taxon>Bacteria</taxon>
        <taxon>Candidatus Eiseniibacteriota</taxon>
    </lineage>
</organism>
<dbReference type="EMBL" id="JAHJDP010000087">
    <property type="protein sequence ID" value="MBU2692288.1"/>
    <property type="molecule type" value="Genomic_DNA"/>
</dbReference>
<dbReference type="InterPro" id="IPR028098">
    <property type="entry name" value="Glyco_trans_4-like_N"/>
</dbReference>
<evidence type="ECO:0000256" key="1">
    <source>
        <dbReference type="ARBA" id="ARBA00009481"/>
    </source>
</evidence>
<evidence type="ECO:0000259" key="4">
    <source>
        <dbReference type="Pfam" id="PF00534"/>
    </source>
</evidence>
<dbReference type="Pfam" id="PF13439">
    <property type="entry name" value="Glyco_transf_4"/>
    <property type="match status" value="1"/>
</dbReference>
<sequence length="381" mass="42020">MHKTRSAGPVRILFLAVGMGIGGTERQIYELLRGIPRPLFDPRLGILEEGGALLDRVRSLDLPIVPFKRIGKWDLSAFRLIHRYLKTERIDIIHTFLSPATVFGLGAAALAGNTIRVGSLRSSGTTRTDLRYRLLSGVERWLMRRCDAVVCNSMAGARWGEELGLAPSILHVIYNGIDSSELQTNMEIQSLGIPNDAPVIGMVANFEADKGHAQLIDAAERLISRRPNLTCVFIGDGPARGPLLERVRRQGLSQNILFPGVAYPATPWISRFDVAVLLSQQREGSSNFLVEAMFLGIPVVCSRVGGNAEVVVHDETGIVVDGRDPIEIEQALESLLGDPKRQKRMGDLGRRRAEVMFASAKMVQQHVDLYLQLMRKKDGGK</sequence>
<evidence type="ECO:0000256" key="3">
    <source>
        <dbReference type="ARBA" id="ARBA00022679"/>
    </source>
</evidence>
<dbReference type="Gene3D" id="3.40.50.2000">
    <property type="entry name" value="Glycogen Phosphorylase B"/>
    <property type="match status" value="2"/>
</dbReference>
<keyword evidence="2 6" id="KW-0328">Glycosyltransferase</keyword>
<dbReference type="PANTHER" id="PTHR12526:SF640">
    <property type="entry name" value="COLANIC ACID BIOSYNTHESIS GLYCOSYLTRANSFERASE WCAL-RELATED"/>
    <property type="match status" value="1"/>
</dbReference>
<accession>A0A948WDY7</accession>
<evidence type="ECO:0000313" key="6">
    <source>
        <dbReference type="EMBL" id="MBU2692288.1"/>
    </source>
</evidence>
<dbReference type="InterPro" id="IPR001296">
    <property type="entry name" value="Glyco_trans_1"/>
</dbReference>
<dbReference type="Pfam" id="PF00534">
    <property type="entry name" value="Glycos_transf_1"/>
    <property type="match status" value="1"/>
</dbReference>